<dbReference type="HOGENOM" id="CLU_2757240_0_0_1"/>
<keyword evidence="3" id="KW-1185">Reference proteome</keyword>
<gene>
    <name evidence="2" type="ORF">M378DRAFT_159723</name>
</gene>
<dbReference type="InParanoid" id="A0A0C2XEP7"/>
<proteinExistence type="predicted"/>
<accession>A0A0C2XEP7</accession>
<dbReference type="Proteomes" id="UP000054549">
    <property type="component" value="Unassembled WGS sequence"/>
</dbReference>
<dbReference type="EMBL" id="KN818232">
    <property type="protein sequence ID" value="KIL67313.1"/>
    <property type="molecule type" value="Genomic_DNA"/>
</dbReference>
<dbReference type="AlphaFoldDB" id="A0A0C2XEP7"/>
<name>A0A0C2XEP7_AMAMK</name>
<evidence type="ECO:0000256" key="1">
    <source>
        <dbReference type="SAM" id="MobiDB-lite"/>
    </source>
</evidence>
<reference evidence="2 3" key="1">
    <citation type="submission" date="2014-04" db="EMBL/GenBank/DDBJ databases">
        <title>Evolutionary Origins and Diversification of the Mycorrhizal Mutualists.</title>
        <authorList>
            <consortium name="DOE Joint Genome Institute"/>
            <consortium name="Mycorrhizal Genomics Consortium"/>
            <person name="Kohler A."/>
            <person name="Kuo A."/>
            <person name="Nagy L.G."/>
            <person name="Floudas D."/>
            <person name="Copeland A."/>
            <person name="Barry K.W."/>
            <person name="Cichocki N."/>
            <person name="Veneault-Fourrey C."/>
            <person name="LaButti K."/>
            <person name="Lindquist E.A."/>
            <person name="Lipzen A."/>
            <person name="Lundell T."/>
            <person name="Morin E."/>
            <person name="Murat C."/>
            <person name="Riley R."/>
            <person name="Ohm R."/>
            <person name="Sun H."/>
            <person name="Tunlid A."/>
            <person name="Henrissat B."/>
            <person name="Grigoriev I.V."/>
            <person name="Hibbett D.S."/>
            <person name="Martin F."/>
        </authorList>
    </citation>
    <scope>NUCLEOTIDE SEQUENCE [LARGE SCALE GENOMIC DNA]</scope>
    <source>
        <strain evidence="2 3">Koide BX008</strain>
    </source>
</reference>
<evidence type="ECO:0000313" key="3">
    <source>
        <dbReference type="Proteomes" id="UP000054549"/>
    </source>
</evidence>
<sequence length="70" mass="7479">MLYQSHSAVPGKESATPRSSGCMLSNMQFDLSVWESSSASVPPLLQVACAKELRISRLQLEGRISLGGLA</sequence>
<organism evidence="2 3">
    <name type="scientific">Amanita muscaria (strain Koide BX008)</name>
    <dbReference type="NCBI Taxonomy" id="946122"/>
    <lineage>
        <taxon>Eukaryota</taxon>
        <taxon>Fungi</taxon>
        <taxon>Dikarya</taxon>
        <taxon>Basidiomycota</taxon>
        <taxon>Agaricomycotina</taxon>
        <taxon>Agaricomycetes</taxon>
        <taxon>Agaricomycetidae</taxon>
        <taxon>Agaricales</taxon>
        <taxon>Pluteineae</taxon>
        <taxon>Amanitaceae</taxon>
        <taxon>Amanita</taxon>
    </lineage>
</organism>
<protein>
    <submittedName>
        <fullName evidence="2">Uncharacterized protein</fullName>
    </submittedName>
</protein>
<evidence type="ECO:0000313" key="2">
    <source>
        <dbReference type="EMBL" id="KIL67313.1"/>
    </source>
</evidence>
<feature type="region of interest" description="Disordered" evidence="1">
    <location>
        <begin position="1"/>
        <end position="20"/>
    </location>
</feature>